<name>A0ACD4NWJ5_9HYPH</name>
<gene>
    <name evidence="1" type="ORF">OXU80_14345</name>
</gene>
<dbReference type="EMBL" id="CP113520">
    <property type="protein sequence ID" value="WAJ31465.1"/>
    <property type="molecule type" value="Genomic_DNA"/>
</dbReference>
<proteinExistence type="predicted"/>
<dbReference type="Proteomes" id="UP001163223">
    <property type="component" value="Chromosome"/>
</dbReference>
<evidence type="ECO:0000313" key="2">
    <source>
        <dbReference type="Proteomes" id="UP001163223"/>
    </source>
</evidence>
<sequence>MAAFKNPCACPACGIPAPRTFLRAPAIAGMDPARRSALASSERDASSRGLSKAAHPAGCGCCMRRAPIPAALASTGRVFASNGPLPRSGR</sequence>
<reference evidence="1" key="1">
    <citation type="submission" date="2022-11" db="EMBL/GenBank/DDBJ databases">
        <title>beta-Carotene-producing bacterium, Jeongeuplla avenae sp. nov., alleviates the salt stress of Arabidopsis seedlings.</title>
        <authorList>
            <person name="Jiang L."/>
            <person name="Lee J."/>
        </authorList>
    </citation>
    <scope>NUCLEOTIDE SEQUENCE</scope>
    <source>
        <strain evidence="1">DY_R2A_6</strain>
    </source>
</reference>
<accession>A0ACD4NWJ5</accession>
<organism evidence="1 2">
    <name type="scientific">Antarcticirhabdus aurantiaca</name>
    <dbReference type="NCBI Taxonomy" id="2606717"/>
    <lineage>
        <taxon>Bacteria</taxon>
        <taxon>Pseudomonadati</taxon>
        <taxon>Pseudomonadota</taxon>
        <taxon>Alphaproteobacteria</taxon>
        <taxon>Hyphomicrobiales</taxon>
        <taxon>Aurantimonadaceae</taxon>
        <taxon>Antarcticirhabdus</taxon>
    </lineage>
</organism>
<keyword evidence="2" id="KW-1185">Reference proteome</keyword>
<evidence type="ECO:0000313" key="1">
    <source>
        <dbReference type="EMBL" id="WAJ31465.1"/>
    </source>
</evidence>
<protein>
    <submittedName>
        <fullName evidence="1">Zinc ribbon domain-containing protein</fullName>
    </submittedName>
</protein>